<evidence type="ECO:0000313" key="1">
    <source>
        <dbReference type="EMBL" id="EPX78091.1"/>
    </source>
</evidence>
<dbReference type="STRING" id="1123237.Salmuc_03419"/>
<dbReference type="AlphaFoldDB" id="S9Q9S6"/>
<dbReference type="HOGENOM" id="CLU_2481500_0_0_5"/>
<gene>
    <name evidence="1" type="ORF">Salmuc_03419</name>
</gene>
<dbReference type="RefSeq" id="WP_021120758.1">
    <property type="nucleotide sequence ID" value="NZ_KE557281.1"/>
</dbReference>
<reference evidence="2" key="1">
    <citation type="journal article" date="2014" name="Stand. Genomic Sci.">
        <title>Genome sequence of the exopolysaccharide-producing Salipiger mucosus type strain (DSM 16094(T)), a moderately halophilic member of the Roseobacter clade.</title>
        <authorList>
            <person name="Riedel T."/>
            <person name="Spring S."/>
            <person name="Fiebig A."/>
            <person name="Petersen J."/>
            <person name="Kyrpides N.C."/>
            <person name="Goker M."/>
            <person name="Klenk H.P."/>
        </authorList>
    </citation>
    <scope>NUCLEOTIDE SEQUENCE [LARGE SCALE GENOMIC DNA]</scope>
    <source>
        <strain evidence="2">DSM 16094</strain>
    </source>
</reference>
<organism evidence="1 2">
    <name type="scientific">Salipiger mucosus DSM 16094</name>
    <dbReference type="NCBI Taxonomy" id="1123237"/>
    <lineage>
        <taxon>Bacteria</taxon>
        <taxon>Pseudomonadati</taxon>
        <taxon>Pseudomonadota</taxon>
        <taxon>Alphaproteobacteria</taxon>
        <taxon>Rhodobacterales</taxon>
        <taxon>Roseobacteraceae</taxon>
        <taxon>Salipiger</taxon>
    </lineage>
</organism>
<dbReference type="EMBL" id="APVH01000042">
    <property type="protein sequence ID" value="EPX78091.1"/>
    <property type="molecule type" value="Genomic_DNA"/>
</dbReference>
<name>S9Q9S6_9RHOB</name>
<evidence type="ECO:0000313" key="2">
    <source>
        <dbReference type="Proteomes" id="UP000015347"/>
    </source>
</evidence>
<dbReference type="Proteomes" id="UP000015347">
    <property type="component" value="Unassembled WGS sequence"/>
</dbReference>
<protein>
    <submittedName>
        <fullName evidence="1">Uncharacterized protein</fullName>
    </submittedName>
</protein>
<accession>S9Q9S6</accession>
<sequence length="87" mass="9854">MAQRGWHSTISVDHNTRRADTVSVRFRVNRYYWAGDRIDLSFGDMAKSVPFSDVEILKTLREQIDAVQEATVRACRTIARTGIGVIA</sequence>
<comment type="caution">
    <text evidence="1">The sequence shown here is derived from an EMBL/GenBank/DDBJ whole genome shotgun (WGS) entry which is preliminary data.</text>
</comment>
<keyword evidence="2" id="KW-1185">Reference proteome</keyword>
<proteinExistence type="predicted"/>